<evidence type="ECO:0000256" key="1">
    <source>
        <dbReference type="SAM" id="SignalP"/>
    </source>
</evidence>
<gene>
    <name evidence="2" type="ORF">Rhe02_11000</name>
</gene>
<feature type="chain" id="PRO_5035278438" evidence="1">
    <location>
        <begin position="28"/>
        <end position="169"/>
    </location>
</feature>
<reference evidence="2" key="1">
    <citation type="submission" date="2021-01" db="EMBL/GenBank/DDBJ databases">
        <title>Whole genome shotgun sequence of Rhizocola hellebori NBRC 109834.</title>
        <authorList>
            <person name="Komaki H."/>
            <person name="Tamura T."/>
        </authorList>
    </citation>
    <scope>NUCLEOTIDE SEQUENCE</scope>
    <source>
        <strain evidence="2">NBRC 109834</strain>
    </source>
</reference>
<dbReference type="RefSeq" id="WP_203906958.1">
    <property type="nucleotide sequence ID" value="NZ_BONY01000005.1"/>
</dbReference>
<evidence type="ECO:0000313" key="2">
    <source>
        <dbReference type="EMBL" id="GIH03033.1"/>
    </source>
</evidence>
<organism evidence="2 3">
    <name type="scientific">Rhizocola hellebori</name>
    <dbReference type="NCBI Taxonomy" id="1392758"/>
    <lineage>
        <taxon>Bacteria</taxon>
        <taxon>Bacillati</taxon>
        <taxon>Actinomycetota</taxon>
        <taxon>Actinomycetes</taxon>
        <taxon>Micromonosporales</taxon>
        <taxon>Micromonosporaceae</taxon>
        <taxon>Rhizocola</taxon>
    </lineage>
</organism>
<feature type="signal peptide" evidence="1">
    <location>
        <begin position="1"/>
        <end position="27"/>
    </location>
</feature>
<sequence>MKILRLASTIALAVVGGLLATAVPAQAASASFPFRADSGDNCRYGSTQGTLIWRYSSTAPIRPIAVEIRGTVIDHPIPNENFLCADDGFFTIASYTAFAGSAQLRQEARANNAVVAVSLTLGPSAPTTAGITRVTIQVCRHPLFGTRPSYCGVAQHYAPIVADPPTPSS</sequence>
<dbReference type="EMBL" id="BONY01000005">
    <property type="protein sequence ID" value="GIH03033.1"/>
    <property type="molecule type" value="Genomic_DNA"/>
</dbReference>
<dbReference type="Proteomes" id="UP000612899">
    <property type="component" value="Unassembled WGS sequence"/>
</dbReference>
<comment type="caution">
    <text evidence="2">The sequence shown here is derived from an EMBL/GenBank/DDBJ whole genome shotgun (WGS) entry which is preliminary data.</text>
</comment>
<evidence type="ECO:0000313" key="3">
    <source>
        <dbReference type="Proteomes" id="UP000612899"/>
    </source>
</evidence>
<proteinExistence type="predicted"/>
<keyword evidence="3" id="KW-1185">Reference proteome</keyword>
<dbReference type="AlphaFoldDB" id="A0A8J3Q324"/>
<name>A0A8J3Q324_9ACTN</name>
<protein>
    <submittedName>
        <fullName evidence="2">Uncharacterized protein</fullName>
    </submittedName>
</protein>
<accession>A0A8J3Q324</accession>
<keyword evidence="1" id="KW-0732">Signal</keyword>